<sequence length="72" mass="7571">MASTRRWRFAALELATGNFLGRGAEGYEQLAGTSASQGRGRFFRDGPPEPESSFWTGAGMSGGTKGALAVVM</sequence>
<evidence type="ECO:0000256" key="1">
    <source>
        <dbReference type="SAM" id="MobiDB-lite"/>
    </source>
</evidence>
<name>A0A6A6HU26_9PLEO</name>
<feature type="region of interest" description="Disordered" evidence="1">
    <location>
        <begin position="30"/>
        <end position="60"/>
    </location>
</feature>
<dbReference type="Proteomes" id="UP000800094">
    <property type="component" value="Unassembled WGS sequence"/>
</dbReference>
<dbReference type="AlphaFoldDB" id="A0A6A6HU26"/>
<evidence type="ECO:0000313" key="3">
    <source>
        <dbReference type="Proteomes" id="UP000800094"/>
    </source>
</evidence>
<dbReference type="EMBL" id="ML987212">
    <property type="protein sequence ID" value="KAF2241419.1"/>
    <property type="molecule type" value="Genomic_DNA"/>
</dbReference>
<gene>
    <name evidence="2" type="ORF">BU26DRAFT_525243</name>
</gene>
<evidence type="ECO:0000313" key="2">
    <source>
        <dbReference type="EMBL" id="KAF2241419.1"/>
    </source>
</evidence>
<reference evidence="2" key="1">
    <citation type="journal article" date="2020" name="Stud. Mycol.">
        <title>101 Dothideomycetes genomes: a test case for predicting lifestyles and emergence of pathogens.</title>
        <authorList>
            <person name="Haridas S."/>
            <person name="Albert R."/>
            <person name="Binder M."/>
            <person name="Bloem J."/>
            <person name="Labutti K."/>
            <person name="Salamov A."/>
            <person name="Andreopoulos B."/>
            <person name="Baker S."/>
            <person name="Barry K."/>
            <person name="Bills G."/>
            <person name="Bluhm B."/>
            <person name="Cannon C."/>
            <person name="Castanera R."/>
            <person name="Culley D."/>
            <person name="Daum C."/>
            <person name="Ezra D."/>
            <person name="Gonzalez J."/>
            <person name="Henrissat B."/>
            <person name="Kuo A."/>
            <person name="Liang C."/>
            <person name="Lipzen A."/>
            <person name="Lutzoni F."/>
            <person name="Magnuson J."/>
            <person name="Mondo S."/>
            <person name="Nolan M."/>
            <person name="Ohm R."/>
            <person name="Pangilinan J."/>
            <person name="Park H.-J."/>
            <person name="Ramirez L."/>
            <person name="Alfaro M."/>
            <person name="Sun H."/>
            <person name="Tritt A."/>
            <person name="Yoshinaga Y."/>
            <person name="Zwiers L.-H."/>
            <person name="Turgeon B."/>
            <person name="Goodwin S."/>
            <person name="Spatafora J."/>
            <person name="Crous P."/>
            <person name="Grigoriev I."/>
        </authorList>
    </citation>
    <scope>NUCLEOTIDE SEQUENCE</scope>
    <source>
        <strain evidence="2">CBS 122368</strain>
    </source>
</reference>
<keyword evidence="3" id="KW-1185">Reference proteome</keyword>
<proteinExistence type="predicted"/>
<protein>
    <submittedName>
        <fullName evidence="2">Uncharacterized protein</fullName>
    </submittedName>
</protein>
<organism evidence="2 3">
    <name type="scientific">Trematosphaeria pertusa</name>
    <dbReference type="NCBI Taxonomy" id="390896"/>
    <lineage>
        <taxon>Eukaryota</taxon>
        <taxon>Fungi</taxon>
        <taxon>Dikarya</taxon>
        <taxon>Ascomycota</taxon>
        <taxon>Pezizomycotina</taxon>
        <taxon>Dothideomycetes</taxon>
        <taxon>Pleosporomycetidae</taxon>
        <taxon>Pleosporales</taxon>
        <taxon>Massarineae</taxon>
        <taxon>Trematosphaeriaceae</taxon>
        <taxon>Trematosphaeria</taxon>
    </lineage>
</organism>
<dbReference type="RefSeq" id="XP_033676423.1">
    <property type="nucleotide sequence ID" value="XM_033830462.1"/>
</dbReference>
<dbReference type="GeneID" id="54583792"/>
<accession>A0A6A6HU26</accession>